<feature type="region of interest" description="Disordered" evidence="10">
    <location>
        <begin position="1"/>
        <end position="22"/>
    </location>
</feature>
<dbReference type="SUPFAM" id="SSF52058">
    <property type="entry name" value="L domain-like"/>
    <property type="match status" value="1"/>
</dbReference>
<evidence type="ECO:0000259" key="11">
    <source>
        <dbReference type="Pfam" id="PF08263"/>
    </source>
</evidence>
<dbReference type="Proteomes" id="UP000813462">
    <property type="component" value="Unassembled WGS sequence"/>
</dbReference>
<gene>
    <name evidence="12" type="ORF">FEM48_Zijuj02G0027500</name>
</gene>
<evidence type="ECO:0000256" key="8">
    <source>
        <dbReference type="ARBA" id="ARBA00023170"/>
    </source>
</evidence>
<dbReference type="InterPro" id="IPR013210">
    <property type="entry name" value="LRR_N_plant-typ"/>
</dbReference>
<keyword evidence="2" id="KW-0433">Leucine-rich repeat</keyword>
<evidence type="ECO:0000256" key="4">
    <source>
        <dbReference type="ARBA" id="ARBA00022729"/>
    </source>
</evidence>
<keyword evidence="3" id="KW-0812">Transmembrane</keyword>
<evidence type="ECO:0000256" key="5">
    <source>
        <dbReference type="ARBA" id="ARBA00022737"/>
    </source>
</evidence>
<evidence type="ECO:0000256" key="6">
    <source>
        <dbReference type="ARBA" id="ARBA00022989"/>
    </source>
</evidence>
<evidence type="ECO:0000313" key="12">
    <source>
        <dbReference type="EMBL" id="KAH7542003.1"/>
    </source>
</evidence>
<dbReference type="InterPro" id="IPR032675">
    <property type="entry name" value="LRR_dom_sf"/>
</dbReference>
<comment type="subcellular location">
    <subcellularLocation>
        <location evidence="1">Membrane</location>
        <topology evidence="1">Single-pass type I membrane protein</topology>
    </subcellularLocation>
</comment>
<feature type="compositionally biased region" description="Polar residues" evidence="10">
    <location>
        <begin position="1"/>
        <end position="10"/>
    </location>
</feature>
<dbReference type="Pfam" id="PF00560">
    <property type="entry name" value="LRR_1"/>
    <property type="match status" value="1"/>
</dbReference>
<organism evidence="12 13">
    <name type="scientific">Ziziphus jujuba var. spinosa</name>
    <dbReference type="NCBI Taxonomy" id="714518"/>
    <lineage>
        <taxon>Eukaryota</taxon>
        <taxon>Viridiplantae</taxon>
        <taxon>Streptophyta</taxon>
        <taxon>Embryophyta</taxon>
        <taxon>Tracheophyta</taxon>
        <taxon>Spermatophyta</taxon>
        <taxon>Magnoliopsida</taxon>
        <taxon>eudicotyledons</taxon>
        <taxon>Gunneridae</taxon>
        <taxon>Pentapetalae</taxon>
        <taxon>rosids</taxon>
        <taxon>fabids</taxon>
        <taxon>Rosales</taxon>
        <taxon>Rhamnaceae</taxon>
        <taxon>Paliureae</taxon>
        <taxon>Ziziphus</taxon>
    </lineage>
</organism>
<keyword evidence="8" id="KW-0675">Receptor</keyword>
<dbReference type="InterPro" id="IPR001611">
    <property type="entry name" value="Leu-rich_rpt"/>
</dbReference>
<evidence type="ECO:0000256" key="9">
    <source>
        <dbReference type="ARBA" id="ARBA00023180"/>
    </source>
</evidence>
<dbReference type="PANTHER" id="PTHR48061:SF46">
    <property type="entry name" value="LEUCINE-RICH REPEAT-CONTAINING N-TERMINAL PLANT-TYPE DOMAIN-CONTAINING PROTEIN"/>
    <property type="match status" value="1"/>
</dbReference>
<evidence type="ECO:0000256" key="10">
    <source>
        <dbReference type="SAM" id="MobiDB-lite"/>
    </source>
</evidence>
<evidence type="ECO:0000256" key="3">
    <source>
        <dbReference type="ARBA" id="ARBA00022692"/>
    </source>
</evidence>
<proteinExistence type="predicted"/>
<dbReference type="InterPro" id="IPR046956">
    <property type="entry name" value="RLP23-like"/>
</dbReference>
<dbReference type="GO" id="GO:0016020">
    <property type="term" value="C:membrane"/>
    <property type="evidence" value="ECO:0007669"/>
    <property type="project" value="UniProtKB-SubCell"/>
</dbReference>
<keyword evidence="9" id="KW-0325">Glycoprotein</keyword>
<dbReference type="Gene3D" id="3.80.10.10">
    <property type="entry name" value="Ribonuclease Inhibitor"/>
    <property type="match status" value="2"/>
</dbReference>
<feature type="domain" description="Leucine-rich repeat-containing N-terminal plant-type" evidence="11">
    <location>
        <begin position="19"/>
        <end position="41"/>
    </location>
</feature>
<name>A0A978VT58_ZIZJJ</name>
<evidence type="ECO:0000256" key="2">
    <source>
        <dbReference type="ARBA" id="ARBA00022614"/>
    </source>
</evidence>
<evidence type="ECO:0000256" key="1">
    <source>
        <dbReference type="ARBA" id="ARBA00004479"/>
    </source>
</evidence>
<dbReference type="Pfam" id="PF08263">
    <property type="entry name" value="LRRNT_2"/>
    <property type="match status" value="1"/>
</dbReference>
<reference evidence="12" key="1">
    <citation type="journal article" date="2021" name="Front. Plant Sci.">
        <title>Chromosome-Scale Genome Assembly for Chinese Sour Jujube and Insights Into Its Genome Evolution and Domestication Signature.</title>
        <authorList>
            <person name="Shen L.-Y."/>
            <person name="Luo H."/>
            <person name="Wang X.-L."/>
            <person name="Wang X.-M."/>
            <person name="Qiu X.-J."/>
            <person name="Liu H."/>
            <person name="Zhou S.-S."/>
            <person name="Jia K.-H."/>
            <person name="Nie S."/>
            <person name="Bao Y.-T."/>
            <person name="Zhang R.-G."/>
            <person name="Yun Q.-Z."/>
            <person name="Chai Y.-H."/>
            <person name="Lu J.-Y."/>
            <person name="Li Y."/>
            <person name="Zhao S.-W."/>
            <person name="Mao J.-F."/>
            <person name="Jia S.-G."/>
            <person name="Mao Y.-M."/>
        </authorList>
    </citation>
    <scope>NUCLEOTIDE SEQUENCE</scope>
    <source>
        <strain evidence="12">AT0</strain>
        <tissue evidence="12">Leaf</tissue>
    </source>
</reference>
<evidence type="ECO:0000313" key="13">
    <source>
        <dbReference type="Proteomes" id="UP000813462"/>
    </source>
</evidence>
<comment type="caution">
    <text evidence="12">The sequence shown here is derived from an EMBL/GenBank/DDBJ whole genome shotgun (WGS) entry which is preliminary data.</text>
</comment>
<sequence length="233" mass="26109">MLSISNSTTPECEGRRIRPSPSTENWKEGVDCCSWSGVTCDYETGNVNGLFLSCSFLQDFESGFRSLNLNGNQFEGSLPTSLLNCSGLEVFDVGNNRLHGIFPHWVETLPDLKVFVLRSNSFHGPVRGSFKTNNIFPQLKIFDISRNNFSGPFPTGYIQHFKAMMNMDESEGGRQYIGDQAGFSYNDSLVLAIKGKDIELVMHVGLCMVWSWDTFFCIEEDRDGFCACIVEGE</sequence>
<dbReference type="AlphaFoldDB" id="A0A978VT58"/>
<keyword evidence="4" id="KW-0732">Signal</keyword>
<accession>A0A978VT58</accession>
<keyword evidence="5" id="KW-0677">Repeat</keyword>
<evidence type="ECO:0000256" key="7">
    <source>
        <dbReference type="ARBA" id="ARBA00023136"/>
    </source>
</evidence>
<dbReference type="EMBL" id="JAEACU010000002">
    <property type="protein sequence ID" value="KAH7542003.1"/>
    <property type="molecule type" value="Genomic_DNA"/>
</dbReference>
<dbReference type="PANTHER" id="PTHR48061">
    <property type="entry name" value="LEUCINE-RICH REPEAT RECEPTOR PROTEIN KINASE EMS1-LIKE-RELATED"/>
    <property type="match status" value="1"/>
</dbReference>
<dbReference type="Pfam" id="PF13855">
    <property type="entry name" value="LRR_8"/>
    <property type="match status" value="1"/>
</dbReference>
<protein>
    <recommendedName>
        <fullName evidence="11">Leucine-rich repeat-containing N-terminal plant-type domain-containing protein</fullName>
    </recommendedName>
</protein>
<keyword evidence="7" id="KW-0472">Membrane</keyword>
<keyword evidence="6" id="KW-1133">Transmembrane helix</keyword>